<keyword evidence="4 12" id="KW-0813">Transport</keyword>
<evidence type="ECO:0000256" key="4">
    <source>
        <dbReference type="ARBA" id="ARBA00022448"/>
    </source>
</evidence>
<evidence type="ECO:0000256" key="13">
    <source>
        <dbReference type="SAM" id="Phobius"/>
    </source>
</evidence>
<evidence type="ECO:0000256" key="11">
    <source>
        <dbReference type="ARBA" id="ARBA00023136"/>
    </source>
</evidence>
<evidence type="ECO:0000256" key="9">
    <source>
        <dbReference type="ARBA" id="ARBA00023065"/>
    </source>
</evidence>
<evidence type="ECO:0000256" key="10">
    <source>
        <dbReference type="ARBA" id="ARBA00023128"/>
    </source>
</evidence>
<dbReference type="InterPro" id="IPR001421">
    <property type="entry name" value="ATP8_metazoa"/>
</dbReference>
<evidence type="ECO:0000313" key="14">
    <source>
        <dbReference type="EMBL" id="AFV32144.1"/>
    </source>
</evidence>
<evidence type="ECO:0000256" key="2">
    <source>
        <dbReference type="ARBA" id="ARBA00008892"/>
    </source>
</evidence>
<dbReference type="EMBL" id="JX844628">
    <property type="protein sequence ID" value="AFV32144.1"/>
    <property type="molecule type" value="Genomic_DNA"/>
</dbReference>
<proteinExistence type="inferred from homology"/>
<evidence type="ECO:0000256" key="5">
    <source>
        <dbReference type="ARBA" id="ARBA00022547"/>
    </source>
</evidence>
<dbReference type="Pfam" id="PF00895">
    <property type="entry name" value="ATP-synt_8"/>
    <property type="match status" value="1"/>
</dbReference>
<keyword evidence="7 12" id="KW-0375">Hydrogen ion transport</keyword>
<name>A0A096VHY5_9HEMI</name>
<dbReference type="GO" id="GO:0015986">
    <property type="term" value="P:proton motive force-driven ATP synthesis"/>
    <property type="evidence" value="ECO:0007669"/>
    <property type="project" value="InterPro"/>
</dbReference>
<evidence type="ECO:0000256" key="12">
    <source>
        <dbReference type="RuleBase" id="RU003661"/>
    </source>
</evidence>
<comment type="subunit">
    <text evidence="3">F-type ATPases have 2 components, CF(1) - the catalytic core - and CF(0) - the membrane proton channel.</text>
</comment>
<reference evidence="14" key="1">
    <citation type="journal article" date="2014" name="PLoS ONE">
        <title>Comparative Analysis of the Mitochondrial Genomes of Callitettixini Spittlebugs (Hemiptera: Cercopidae) Confirms the Overall High Evolutionary Speed of the AT-Rich Region but Reveals the Presence of Short Conservative Elements at the Tribal Level.</title>
        <authorList>
            <person name="Liu J."/>
            <person name="Bu C."/>
            <person name="Wipfler B."/>
            <person name="Liang A."/>
        </authorList>
    </citation>
    <scope>NUCLEOTIDE SEQUENCE</scope>
</reference>
<keyword evidence="6 12" id="KW-0812">Transmembrane</keyword>
<gene>
    <name evidence="14" type="primary">atp8</name>
</gene>
<geneLocation type="mitochondrion" evidence="14"/>
<dbReference type="GO" id="GO:0031966">
    <property type="term" value="C:mitochondrial membrane"/>
    <property type="evidence" value="ECO:0007669"/>
    <property type="project" value="UniProtKB-SubCell"/>
</dbReference>
<dbReference type="AlphaFoldDB" id="A0A096VHY5"/>
<comment type="subcellular location">
    <subcellularLocation>
        <location evidence="1 12">Mitochondrion membrane</location>
        <topology evidence="1 12">Single-pass membrane protein</topology>
    </subcellularLocation>
</comment>
<dbReference type="GO" id="GO:0045259">
    <property type="term" value="C:proton-transporting ATP synthase complex"/>
    <property type="evidence" value="ECO:0007669"/>
    <property type="project" value="UniProtKB-KW"/>
</dbReference>
<evidence type="ECO:0000256" key="3">
    <source>
        <dbReference type="ARBA" id="ARBA00011291"/>
    </source>
</evidence>
<protein>
    <recommendedName>
        <fullName evidence="12">ATP synthase complex subunit 8</fullName>
    </recommendedName>
</protein>
<feature type="transmembrane region" description="Helical" evidence="13">
    <location>
        <begin position="6"/>
        <end position="29"/>
    </location>
</feature>
<sequence>MPQMAPMSWTLLFLMFILSYLMFSMNIYFIQNFEYMKKKNNNITKQMNWKW</sequence>
<keyword evidence="11 13" id="KW-0472">Membrane</keyword>
<keyword evidence="5 12" id="KW-0138">CF(0)</keyword>
<evidence type="ECO:0000256" key="6">
    <source>
        <dbReference type="ARBA" id="ARBA00022692"/>
    </source>
</evidence>
<dbReference type="CTD" id="4509"/>
<evidence type="ECO:0000256" key="7">
    <source>
        <dbReference type="ARBA" id="ARBA00022781"/>
    </source>
</evidence>
<accession>A0A096VHY5</accession>
<keyword evidence="10 12" id="KW-0496">Mitochondrion</keyword>
<comment type="similarity">
    <text evidence="2 12">Belongs to the ATPase protein 8 family.</text>
</comment>
<dbReference type="GeneID" id="22157946"/>
<evidence type="ECO:0000256" key="1">
    <source>
        <dbReference type="ARBA" id="ARBA00004304"/>
    </source>
</evidence>
<evidence type="ECO:0000256" key="8">
    <source>
        <dbReference type="ARBA" id="ARBA00022989"/>
    </source>
</evidence>
<organism evidence="14">
    <name type="scientific">Callitettix braconoides</name>
    <dbReference type="NCBI Taxonomy" id="1245213"/>
    <lineage>
        <taxon>Eukaryota</taxon>
        <taxon>Metazoa</taxon>
        <taxon>Ecdysozoa</taxon>
        <taxon>Arthropoda</taxon>
        <taxon>Hexapoda</taxon>
        <taxon>Insecta</taxon>
        <taxon>Pterygota</taxon>
        <taxon>Neoptera</taxon>
        <taxon>Paraneoptera</taxon>
        <taxon>Hemiptera</taxon>
        <taxon>Auchenorrhyncha</taxon>
        <taxon>Cercopoidea</taxon>
        <taxon>Cercopidae</taxon>
        <taxon>Callitettixinae</taxon>
        <taxon>Callitettix</taxon>
    </lineage>
</organism>
<keyword evidence="9 12" id="KW-0406">Ion transport</keyword>
<dbReference type="GO" id="GO:0015078">
    <property type="term" value="F:proton transmembrane transporter activity"/>
    <property type="evidence" value="ECO:0007669"/>
    <property type="project" value="InterPro"/>
</dbReference>
<dbReference type="RefSeq" id="YP_009104441.1">
    <property type="nucleotide sequence ID" value="NC_025497.1"/>
</dbReference>
<keyword evidence="8 13" id="KW-1133">Transmembrane helix</keyword>